<dbReference type="PROSITE" id="PS50943">
    <property type="entry name" value="HTH_CROC1"/>
    <property type="match status" value="1"/>
</dbReference>
<feature type="domain" description="HTH cro/C1-type" evidence="1">
    <location>
        <begin position="18"/>
        <end position="72"/>
    </location>
</feature>
<dbReference type="Pfam" id="PF19054">
    <property type="entry name" value="DUF5753"/>
    <property type="match status" value="1"/>
</dbReference>
<dbReference type="Gene3D" id="1.10.260.40">
    <property type="entry name" value="lambda repressor-like DNA-binding domains"/>
    <property type="match status" value="1"/>
</dbReference>
<proteinExistence type="predicted"/>
<dbReference type="EMBL" id="JAVRFI010000004">
    <property type="protein sequence ID" value="MDT0449149.1"/>
    <property type="molecule type" value="Genomic_DNA"/>
</dbReference>
<dbReference type="SMART" id="SM00530">
    <property type="entry name" value="HTH_XRE"/>
    <property type="match status" value="1"/>
</dbReference>
<gene>
    <name evidence="2" type="ORF">RM609_08660</name>
</gene>
<dbReference type="CDD" id="cd00093">
    <property type="entry name" value="HTH_XRE"/>
    <property type="match status" value="1"/>
</dbReference>
<organism evidence="2 3">
    <name type="scientific">Streptomyces hesseae</name>
    <dbReference type="NCBI Taxonomy" id="3075519"/>
    <lineage>
        <taxon>Bacteria</taxon>
        <taxon>Bacillati</taxon>
        <taxon>Actinomycetota</taxon>
        <taxon>Actinomycetes</taxon>
        <taxon>Kitasatosporales</taxon>
        <taxon>Streptomycetaceae</taxon>
        <taxon>Streptomyces</taxon>
    </lineage>
</organism>
<accession>A0ABU2SLC7</accession>
<keyword evidence="3" id="KW-1185">Reference proteome</keyword>
<evidence type="ECO:0000313" key="2">
    <source>
        <dbReference type="EMBL" id="MDT0449149.1"/>
    </source>
</evidence>
<dbReference type="InterPro" id="IPR001387">
    <property type="entry name" value="Cro/C1-type_HTH"/>
</dbReference>
<dbReference type="Proteomes" id="UP001180531">
    <property type="component" value="Unassembled WGS sequence"/>
</dbReference>
<protein>
    <submittedName>
        <fullName evidence="2">Helix-turn-helix transcriptional regulator</fullName>
    </submittedName>
</protein>
<evidence type="ECO:0000259" key="1">
    <source>
        <dbReference type="PROSITE" id="PS50943"/>
    </source>
</evidence>
<comment type="caution">
    <text evidence="2">The sequence shown here is derived from an EMBL/GenBank/DDBJ whole genome shotgun (WGS) entry which is preliminary data.</text>
</comment>
<reference evidence="2" key="1">
    <citation type="submission" date="2024-05" db="EMBL/GenBank/DDBJ databases">
        <title>30 novel species of actinomycetes from the DSMZ collection.</title>
        <authorList>
            <person name="Nouioui I."/>
        </authorList>
    </citation>
    <scope>NUCLEOTIDE SEQUENCE</scope>
    <source>
        <strain evidence="2">DSM 40473</strain>
    </source>
</reference>
<evidence type="ECO:0000313" key="3">
    <source>
        <dbReference type="Proteomes" id="UP001180531"/>
    </source>
</evidence>
<name>A0ABU2SLC7_9ACTN</name>
<dbReference type="InterPro" id="IPR043917">
    <property type="entry name" value="DUF5753"/>
</dbReference>
<dbReference type="SUPFAM" id="SSF47413">
    <property type="entry name" value="lambda repressor-like DNA-binding domains"/>
    <property type="match status" value="1"/>
</dbReference>
<sequence>MSEDAEVETPAAMFGKEIKHAREARGWTQAQLAEKLWCRQPYVSKVESGQQLASPQFAEMCDEVFGTAGVYARMRQRAADAGNPIWFIPYLQLEREARSVCDYSPTFVMGMLQTPEYAKAVYRSARPDDSATEIKKRVVERMRRRELFDSANPPSLWVILHESVLWSHVGGVEVMRGQLQHLINVTESPHITIQVLGFDGGTPPRGVPFNVLTRRDGTEVLYEETYERGQVDDSAEAVARARAAYERLRADALSPANSLALIRHVLEAYAHEHHPRPLPRDMGEVQLQPRQWRAMPRMGPRTRAYRRRPRPGQ</sequence>
<dbReference type="InterPro" id="IPR010982">
    <property type="entry name" value="Lambda_DNA-bd_dom_sf"/>
</dbReference>
<dbReference type="Pfam" id="PF13560">
    <property type="entry name" value="HTH_31"/>
    <property type="match status" value="1"/>
</dbReference>
<dbReference type="RefSeq" id="WP_311609322.1">
    <property type="nucleotide sequence ID" value="NZ_JAVRFI010000004.1"/>
</dbReference>